<dbReference type="Proteomes" id="UP000266506">
    <property type="component" value="Unassembled WGS sequence"/>
</dbReference>
<dbReference type="InterPro" id="IPR011990">
    <property type="entry name" value="TPR-like_helical_dom_sf"/>
</dbReference>
<evidence type="ECO:0000256" key="1">
    <source>
        <dbReference type="SAM" id="Coils"/>
    </source>
</evidence>
<dbReference type="RefSeq" id="WP_119017063.1">
    <property type="nucleotide sequence ID" value="NZ_QXEV01000051.1"/>
</dbReference>
<evidence type="ECO:0000256" key="2">
    <source>
        <dbReference type="SAM" id="MobiDB-lite"/>
    </source>
</evidence>
<comment type="caution">
    <text evidence="3">The sequence shown here is derived from an EMBL/GenBank/DDBJ whole genome shotgun (WGS) entry which is preliminary data.</text>
</comment>
<protein>
    <submittedName>
        <fullName evidence="3">Uncharacterized protein</fullName>
    </submittedName>
</protein>
<organism evidence="3 4">
    <name type="scientific">Anaeroplasma bactoclasticum</name>
    <dbReference type="NCBI Taxonomy" id="2088"/>
    <lineage>
        <taxon>Bacteria</taxon>
        <taxon>Bacillati</taxon>
        <taxon>Mycoplasmatota</taxon>
        <taxon>Mollicutes</taxon>
        <taxon>Anaeroplasmatales</taxon>
        <taxon>Anaeroplasmataceae</taxon>
        <taxon>Anaeroplasma</taxon>
    </lineage>
</organism>
<dbReference type="InParanoid" id="A0A397QTH7"/>
<dbReference type="Gene3D" id="1.25.40.10">
    <property type="entry name" value="Tetratricopeptide repeat domain"/>
    <property type="match status" value="1"/>
</dbReference>
<evidence type="ECO:0000313" key="4">
    <source>
        <dbReference type="Proteomes" id="UP000266506"/>
    </source>
</evidence>
<keyword evidence="1" id="KW-0175">Coiled coil</keyword>
<proteinExistence type="predicted"/>
<feature type="coiled-coil region" evidence="1">
    <location>
        <begin position="439"/>
        <end position="466"/>
    </location>
</feature>
<dbReference type="OrthoDB" id="1149028at2"/>
<gene>
    <name evidence="3" type="ORF">EI71_02035</name>
</gene>
<name>A0A397QTH7_9MOLU</name>
<keyword evidence="4" id="KW-1185">Reference proteome</keyword>
<dbReference type="AlphaFoldDB" id="A0A397QTH7"/>
<feature type="region of interest" description="Disordered" evidence="2">
    <location>
        <begin position="41"/>
        <end position="69"/>
    </location>
</feature>
<reference evidence="3 4" key="1">
    <citation type="submission" date="2018-08" db="EMBL/GenBank/DDBJ databases">
        <title>Genomic Encyclopedia of Archaeal and Bacterial Type Strains, Phase II (KMG-II): from individual species to whole genera.</title>
        <authorList>
            <person name="Goeker M."/>
        </authorList>
    </citation>
    <scope>NUCLEOTIDE SEQUENCE [LARGE SCALE GENOMIC DNA]</scope>
    <source>
        <strain evidence="3 4">ATCC 27112</strain>
    </source>
</reference>
<evidence type="ECO:0000313" key="3">
    <source>
        <dbReference type="EMBL" id="RIA64109.1"/>
    </source>
</evidence>
<dbReference type="EMBL" id="QXEV01000051">
    <property type="protein sequence ID" value="RIA64109.1"/>
    <property type="molecule type" value="Genomic_DNA"/>
</dbReference>
<sequence>MKKIVCDLCGESDFVKLAGMFECQVCGAKYTIEEARGMFVEVPDEPSSDKSAQKEAPANEYEDETPVAVPKGPTIVRKVVVGKPAGQTHDSQAAKRIISQVKKPGEPAPAEAKPKSGQPAPVKKVVVMRPTSVKPQVAAAPKKVQPAPKQPDLTNTVGVGTAQMIENLFILSQNAYDSENYVDAENYANRVIELDATNSDAWIMKGNCAGKQTTPTNFRFKECINCWNTALQNAGEADFEDYQFTVRQNVIDTMVAYALRASSEFRRNPSDENFAKVKETVDIVDPIIRQANQTFGVDIVAYEDKLASNVSAVVTAVSKKGIQDFGKKAETQTDAAYAKFVATQDACINAWDYLMDIAKKHGTVTAILSNIVKMHEAIIRNCGHKVSGTKIKESVKCSMSEQNIRLEKIGQAKKKLDDKFVDIRKRDRVDQKLKNEAYWETHQEEKQKLMEERDRLDHEIFELENSKLKMAELNDLKKLESEAIRLQVLKDNPTLSNKERALHMDELTKVRKQIVTKKRELASRLNPIEDKIEKFKKKLYNIDKELNMNR</sequence>
<dbReference type="SUPFAM" id="SSF48452">
    <property type="entry name" value="TPR-like"/>
    <property type="match status" value="1"/>
</dbReference>
<accession>A0A397QTH7</accession>